<comment type="caution">
    <text evidence="2">The sequence shown here is derived from an EMBL/GenBank/DDBJ whole genome shotgun (WGS) entry which is preliminary data.</text>
</comment>
<evidence type="ECO:0000256" key="1">
    <source>
        <dbReference type="SAM" id="SignalP"/>
    </source>
</evidence>
<dbReference type="Proteomes" id="UP000257109">
    <property type="component" value="Unassembled WGS sequence"/>
</dbReference>
<keyword evidence="3" id="KW-1185">Reference proteome</keyword>
<feature type="signal peptide" evidence="1">
    <location>
        <begin position="1"/>
        <end position="21"/>
    </location>
</feature>
<keyword evidence="1" id="KW-0732">Signal</keyword>
<dbReference type="OrthoDB" id="1600564at2759"/>
<evidence type="ECO:0000313" key="3">
    <source>
        <dbReference type="Proteomes" id="UP000257109"/>
    </source>
</evidence>
<feature type="non-terminal residue" evidence="2">
    <location>
        <position position="1"/>
    </location>
</feature>
<feature type="chain" id="PRO_5016637214" evidence="1">
    <location>
        <begin position="22"/>
        <end position="214"/>
    </location>
</feature>
<dbReference type="EMBL" id="QJKJ01012883">
    <property type="protein sequence ID" value="RDX67687.1"/>
    <property type="molecule type" value="Genomic_DNA"/>
</dbReference>
<evidence type="ECO:0000313" key="2">
    <source>
        <dbReference type="EMBL" id="RDX67687.1"/>
    </source>
</evidence>
<gene>
    <name evidence="2" type="ORF">CR513_53401</name>
</gene>
<accession>A0A371ENQ7</accession>
<organism evidence="2 3">
    <name type="scientific">Mucuna pruriens</name>
    <name type="common">Velvet bean</name>
    <name type="synonym">Dolichos pruriens</name>
    <dbReference type="NCBI Taxonomy" id="157652"/>
    <lineage>
        <taxon>Eukaryota</taxon>
        <taxon>Viridiplantae</taxon>
        <taxon>Streptophyta</taxon>
        <taxon>Embryophyta</taxon>
        <taxon>Tracheophyta</taxon>
        <taxon>Spermatophyta</taxon>
        <taxon>Magnoliopsida</taxon>
        <taxon>eudicotyledons</taxon>
        <taxon>Gunneridae</taxon>
        <taxon>Pentapetalae</taxon>
        <taxon>rosids</taxon>
        <taxon>fabids</taxon>
        <taxon>Fabales</taxon>
        <taxon>Fabaceae</taxon>
        <taxon>Papilionoideae</taxon>
        <taxon>50 kb inversion clade</taxon>
        <taxon>NPAAA clade</taxon>
        <taxon>indigoferoid/millettioid clade</taxon>
        <taxon>Phaseoleae</taxon>
        <taxon>Mucuna</taxon>
    </lineage>
</organism>
<reference evidence="2" key="1">
    <citation type="submission" date="2018-05" db="EMBL/GenBank/DDBJ databases">
        <title>Draft genome of Mucuna pruriens seed.</title>
        <authorList>
            <person name="Nnadi N.E."/>
            <person name="Vos R."/>
            <person name="Hasami M.H."/>
            <person name="Devisetty U.K."/>
            <person name="Aguiy J.C."/>
        </authorList>
    </citation>
    <scope>NUCLEOTIDE SEQUENCE [LARGE SCALE GENOMIC DNA]</scope>
    <source>
        <strain evidence="2">JCA_2017</strain>
    </source>
</reference>
<sequence length="214" mass="24038">MTLSAMSLVVLELLFDMNVIADEKELDAVEGKENQVPHARVKRNSLDIQTKISSLKTKITSLKFIKDGTVIQLHVQHKPSIFEASMHQIMCMVFTEANIGLFHLQVLPSPTLLDQTSIPPNIDRVLNQYSSLFEAPKSLPPIRSTDLKIPLLDGKSLEDHVSHLEIIFECLLRNQFYLKKSNLGMLYNLGRRTFVVLNLAPVGCCPAFLVDLDA</sequence>
<name>A0A371ENQ7_MUCPR</name>
<protein>
    <submittedName>
        <fullName evidence="2">Uncharacterized protein</fullName>
    </submittedName>
</protein>
<proteinExistence type="predicted"/>
<dbReference type="AlphaFoldDB" id="A0A371ENQ7"/>